<evidence type="ECO:0000256" key="1">
    <source>
        <dbReference type="ARBA" id="ARBA00004141"/>
    </source>
</evidence>
<reference evidence="10" key="1">
    <citation type="submission" date="2025-08" db="UniProtKB">
        <authorList>
            <consortium name="Ensembl"/>
        </authorList>
    </citation>
    <scope>IDENTIFICATION</scope>
</reference>
<keyword evidence="11" id="KW-1185">Reference proteome</keyword>
<dbReference type="GO" id="GO:0043197">
    <property type="term" value="C:dendritic spine"/>
    <property type="evidence" value="ECO:0007669"/>
    <property type="project" value="UniProtKB-SubCell"/>
</dbReference>
<comment type="subcellular location">
    <subcellularLocation>
        <location evidence="2">Cell projection</location>
        <location evidence="2">Dendritic spine</location>
    </subcellularLocation>
    <subcellularLocation>
        <location evidence="1">Membrane</location>
        <topology evidence="1">Multi-pass membrane protein</topology>
    </subcellularLocation>
</comment>
<dbReference type="PANTHER" id="PTHR11683:SF4">
    <property type="entry name" value="NEURONAL MEMBRANE GLYCOPROTEIN M6-A"/>
    <property type="match status" value="1"/>
</dbReference>
<dbReference type="AlphaFoldDB" id="A0A3B5LN85"/>
<evidence type="ECO:0000256" key="4">
    <source>
        <dbReference type="ARBA" id="ARBA00022692"/>
    </source>
</evidence>
<keyword evidence="6 9" id="KW-0472">Membrane</keyword>
<feature type="transmembrane region" description="Helical" evidence="9">
    <location>
        <begin position="127"/>
        <end position="157"/>
    </location>
</feature>
<dbReference type="Ensembl" id="ENSXCOT00000009430.1">
    <property type="protein sequence ID" value="ENSXCOP00000009319.1"/>
    <property type="gene ID" value="ENSXCOG00000007094.1"/>
</dbReference>
<evidence type="ECO:0000256" key="2">
    <source>
        <dbReference type="ARBA" id="ARBA00004552"/>
    </source>
</evidence>
<keyword evidence="5 9" id="KW-1133">Transmembrane helix</keyword>
<dbReference type="PROSITE" id="PS00575">
    <property type="entry name" value="MYELIN_PLP_1"/>
    <property type="match status" value="1"/>
</dbReference>
<organism evidence="10 11">
    <name type="scientific">Xiphophorus couchianus</name>
    <name type="common">Monterrey platyfish</name>
    <dbReference type="NCBI Taxonomy" id="32473"/>
    <lineage>
        <taxon>Eukaryota</taxon>
        <taxon>Metazoa</taxon>
        <taxon>Chordata</taxon>
        <taxon>Craniata</taxon>
        <taxon>Vertebrata</taxon>
        <taxon>Euteleostomi</taxon>
        <taxon>Actinopterygii</taxon>
        <taxon>Neopterygii</taxon>
        <taxon>Teleostei</taxon>
        <taxon>Neoteleostei</taxon>
        <taxon>Acanthomorphata</taxon>
        <taxon>Ovalentaria</taxon>
        <taxon>Atherinomorphae</taxon>
        <taxon>Cyprinodontiformes</taxon>
        <taxon>Poeciliidae</taxon>
        <taxon>Poeciliinae</taxon>
        <taxon>Xiphophorus</taxon>
    </lineage>
</organism>
<dbReference type="GO" id="GO:0031175">
    <property type="term" value="P:neuron projection development"/>
    <property type="evidence" value="ECO:0007669"/>
    <property type="project" value="TreeGrafter"/>
</dbReference>
<evidence type="ECO:0000313" key="10">
    <source>
        <dbReference type="Ensembl" id="ENSXCOP00000009319.1"/>
    </source>
</evidence>
<protein>
    <recommendedName>
        <fullName evidence="7">Neuronal membrane glycoprotein M6-a</fullName>
    </recommendedName>
</protein>
<evidence type="ECO:0000256" key="6">
    <source>
        <dbReference type="ARBA" id="ARBA00023136"/>
    </source>
</evidence>
<dbReference type="PANTHER" id="PTHR11683">
    <property type="entry name" value="MYELIN PROTEOLIPID"/>
    <property type="match status" value="1"/>
</dbReference>
<reference evidence="10" key="2">
    <citation type="submission" date="2025-09" db="UniProtKB">
        <authorList>
            <consortium name="Ensembl"/>
        </authorList>
    </citation>
    <scope>IDENTIFICATION</scope>
</reference>
<dbReference type="GO" id="GO:0043025">
    <property type="term" value="C:neuronal cell body"/>
    <property type="evidence" value="ECO:0007669"/>
    <property type="project" value="TreeGrafter"/>
</dbReference>
<accession>A0A3B5LN85</accession>
<evidence type="ECO:0000256" key="8">
    <source>
        <dbReference type="ARBA" id="ARBA00046561"/>
    </source>
</evidence>
<sequence>MIFPPSLPWDQLLSTSGGQECCERCVGSLPWASLIATILLYMGVALFCGCGHEALSGTVTILQNYFEVIRGVAASFLLIDILKYIIYGLAAGFFVFGVLLLVEGFFTTGAIRDLYGEFKITACGRCLTAFLMVLAYLFFLVWLGVTAFTSLPVFMYYNVWSMCKNFLNMCDSNEVSSTEPDRTGPDRTGRETLWIRSDSGFLLQLDLTFHLFVCALAGAGAAVIAMVRTNIL</sequence>
<evidence type="ECO:0000256" key="5">
    <source>
        <dbReference type="ARBA" id="ARBA00022989"/>
    </source>
</evidence>
<dbReference type="GO" id="GO:0044295">
    <property type="term" value="C:axonal growth cone"/>
    <property type="evidence" value="ECO:0007669"/>
    <property type="project" value="TreeGrafter"/>
</dbReference>
<evidence type="ECO:0000313" key="11">
    <source>
        <dbReference type="Proteomes" id="UP000261380"/>
    </source>
</evidence>
<name>A0A3B5LN85_9TELE</name>
<dbReference type="Pfam" id="PF01275">
    <property type="entry name" value="Myelin_PLP"/>
    <property type="match status" value="1"/>
</dbReference>
<comment type="similarity">
    <text evidence="3">Belongs to the myelin proteolipid protein family.</text>
</comment>
<dbReference type="GO" id="GO:0005886">
    <property type="term" value="C:plasma membrane"/>
    <property type="evidence" value="ECO:0007669"/>
    <property type="project" value="TreeGrafter"/>
</dbReference>
<dbReference type="InterPro" id="IPR001614">
    <property type="entry name" value="Myelin_PLP"/>
</dbReference>
<dbReference type="GO" id="GO:0030175">
    <property type="term" value="C:filopodium"/>
    <property type="evidence" value="ECO:0007669"/>
    <property type="project" value="TreeGrafter"/>
</dbReference>
<dbReference type="InterPro" id="IPR018237">
    <property type="entry name" value="Myelin_PLP_CS"/>
</dbReference>
<evidence type="ECO:0000256" key="7">
    <source>
        <dbReference type="ARBA" id="ARBA00040405"/>
    </source>
</evidence>
<keyword evidence="4 9" id="KW-0812">Transmembrane</keyword>
<evidence type="ECO:0000256" key="3">
    <source>
        <dbReference type="ARBA" id="ARBA00010595"/>
    </source>
</evidence>
<comment type="subunit">
    <text evidence="8">Interacts with OPRM1. Interacts with palmitoyltransferase ZDHHC17/HIP14; the interaction leads to palmitoylation of GPM6A.</text>
</comment>
<dbReference type="GeneTree" id="ENSGT00390000006915"/>
<feature type="transmembrane region" description="Helical" evidence="9">
    <location>
        <begin position="207"/>
        <end position="227"/>
    </location>
</feature>
<feature type="transmembrane region" description="Helical" evidence="9">
    <location>
        <begin position="85"/>
        <end position="106"/>
    </location>
</feature>
<proteinExistence type="inferred from homology"/>
<dbReference type="Proteomes" id="UP000261380">
    <property type="component" value="Unplaced"/>
</dbReference>
<dbReference type="PRINTS" id="PR00214">
    <property type="entry name" value="MYELINPLP"/>
</dbReference>
<evidence type="ECO:0000256" key="9">
    <source>
        <dbReference type="SAM" id="Phobius"/>
    </source>
</evidence>